<keyword evidence="1" id="KW-1133">Transmembrane helix</keyword>
<feature type="transmembrane region" description="Helical" evidence="1">
    <location>
        <begin position="94"/>
        <end position="113"/>
    </location>
</feature>
<feature type="transmembrane region" description="Helical" evidence="1">
    <location>
        <begin position="125"/>
        <end position="148"/>
    </location>
</feature>
<feature type="transmembrane region" description="Helical" evidence="1">
    <location>
        <begin position="154"/>
        <end position="172"/>
    </location>
</feature>
<accession>A0A381QC02</accession>
<feature type="transmembrane region" description="Helical" evidence="1">
    <location>
        <begin position="402"/>
        <end position="422"/>
    </location>
</feature>
<keyword evidence="1" id="KW-0812">Transmembrane</keyword>
<feature type="transmembrane region" description="Helical" evidence="1">
    <location>
        <begin position="27"/>
        <end position="49"/>
    </location>
</feature>
<dbReference type="EMBL" id="UINC01001294">
    <property type="protein sequence ID" value="SUZ76861.1"/>
    <property type="molecule type" value="Genomic_DNA"/>
</dbReference>
<dbReference type="InterPro" id="IPR052724">
    <property type="entry name" value="GT117_domain-containing"/>
</dbReference>
<dbReference type="InterPro" id="IPR021280">
    <property type="entry name" value="TMEM260-like"/>
</dbReference>
<dbReference type="PANTHER" id="PTHR16214:SF3">
    <property type="entry name" value="TRANSMEMBRANE PROTEIN 260"/>
    <property type="match status" value="1"/>
</dbReference>
<proteinExistence type="predicted"/>
<keyword evidence="1" id="KW-0472">Membrane</keyword>
<evidence type="ECO:0000313" key="2">
    <source>
        <dbReference type="EMBL" id="SUZ76861.1"/>
    </source>
</evidence>
<feature type="transmembrane region" description="Helical" evidence="1">
    <location>
        <begin position="226"/>
        <end position="244"/>
    </location>
</feature>
<gene>
    <name evidence="2" type="ORF">METZ01_LOCUS29715</name>
</gene>
<evidence type="ECO:0008006" key="3">
    <source>
        <dbReference type="Google" id="ProtNLM"/>
    </source>
</evidence>
<evidence type="ECO:0000256" key="1">
    <source>
        <dbReference type="SAM" id="Phobius"/>
    </source>
</evidence>
<name>A0A381QC02_9ZZZZ</name>
<dbReference type="Pfam" id="PF11028">
    <property type="entry name" value="TMEM260-like"/>
    <property type="match status" value="1"/>
</dbReference>
<reference evidence="2" key="1">
    <citation type="submission" date="2018-05" db="EMBL/GenBank/DDBJ databases">
        <authorList>
            <person name="Lanie J.A."/>
            <person name="Ng W.-L."/>
            <person name="Kazmierczak K.M."/>
            <person name="Andrzejewski T.M."/>
            <person name="Davidsen T.M."/>
            <person name="Wayne K.J."/>
            <person name="Tettelin H."/>
            <person name="Glass J.I."/>
            <person name="Rusch D."/>
            <person name="Podicherti R."/>
            <person name="Tsui H.-C.T."/>
            <person name="Winkler M.E."/>
        </authorList>
    </citation>
    <scope>NUCLEOTIDE SEQUENCE</scope>
</reference>
<feature type="transmembrane region" description="Helical" evidence="1">
    <location>
        <begin position="359"/>
        <end position="377"/>
    </location>
</feature>
<sequence>MSRASKQALHESPRGGAENLRPPYKEAWIAGALVFALYWLTLSPTTAFWDTSEYIATGHILGIPHPPGNPLFVVLARAWSVVFTFFGLSIATSINLFSAFMSAAAHAMWFLVAHHILRYFSSDKLFRLVGAAAAVLVSSTSFTVWSQSNVNEKVYTVSLFTIALLSWLAVRWQENLGKGKDDNLLILMVFILALSVGNHLMAFLVAPAIGIFILVVHPQTLLNWRLYLAGAAVAVVGLSIHLFLPLRAGLQPVINEAAPACPDISSALSAVVTYGKTGCAALAEALNRTQYEKPPLLPRSAPLVSQVANYLQYFDWQWARSLDGNNVLFSNWRLPFTMLFTGLGVWGAIEHARRDRTSFIFLATLFVTLSAGLVYYLNFRYGYSLPDPIADRGLHEVRERDYFFIVSFSVWGLWAGIGIATLWREAGREVRSGLAKASPILGLALIPLVLNFTWASRADDYSARDWAHNLIMSVEPYGVLFTNGDNDTFPLWYLQEVEGIRRDVTVIVTSYLNTEWYTKQLKRITAPCDPDMSPSEDWSRIICQRPYTAENTSAAYVTDPTSMPSKVSLVVATSIKEPTKSIIPLTDEQIDQVSQNYVRVEGNRSVRLGNINTVLRDGDSLVPWEQYALALIGEVIDERPIYFSSSGNAAVSLGLTDYLVRQGLAYRLNNGPLEEVEGTEGVIRMLPSPYESVIGQWVDVARTHTLLTEVFVHRSGIPDEWTHWPDLATIGIPNYYAWGYLALSQAALQTSDEELMEQYSGRAAAWLRLGTG</sequence>
<dbReference type="PANTHER" id="PTHR16214">
    <property type="entry name" value="TRANSMEMBRANE PROTEIN 260"/>
    <property type="match status" value="1"/>
</dbReference>
<protein>
    <recommendedName>
        <fullName evidence="3">DUF2723 domain-containing protein</fullName>
    </recommendedName>
</protein>
<organism evidence="2">
    <name type="scientific">marine metagenome</name>
    <dbReference type="NCBI Taxonomy" id="408172"/>
    <lineage>
        <taxon>unclassified sequences</taxon>
        <taxon>metagenomes</taxon>
        <taxon>ecological metagenomes</taxon>
    </lineage>
</organism>
<feature type="transmembrane region" description="Helical" evidence="1">
    <location>
        <begin position="184"/>
        <end position="214"/>
    </location>
</feature>
<dbReference type="AlphaFoldDB" id="A0A381QC02"/>